<name>A0A918HG60_9ACTN</name>
<organism evidence="2 3">
    <name type="scientific">Streptomyces phaeofaciens</name>
    <dbReference type="NCBI Taxonomy" id="68254"/>
    <lineage>
        <taxon>Bacteria</taxon>
        <taxon>Bacillati</taxon>
        <taxon>Actinomycetota</taxon>
        <taxon>Actinomycetes</taxon>
        <taxon>Kitasatosporales</taxon>
        <taxon>Streptomycetaceae</taxon>
        <taxon>Streptomyces</taxon>
    </lineage>
</organism>
<dbReference type="Proteomes" id="UP000646776">
    <property type="component" value="Unassembled WGS sequence"/>
</dbReference>
<reference evidence="2" key="1">
    <citation type="journal article" date="2014" name="Int. J. Syst. Evol. Microbiol.">
        <title>Complete genome sequence of Corynebacterium casei LMG S-19264T (=DSM 44701T), isolated from a smear-ripened cheese.</title>
        <authorList>
            <consortium name="US DOE Joint Genome Institute (JGI-PGF)"/>
            <person name="Walter F."/>
            <person name="Albersmeier A."/>
            <person name="Kalinowski J."/>
            <person name="Ruckert C."/>
        </authorList>
    </citation>
    <scope>NUCLEOTIDE SEQUENCE</scope>
    <source>
        <strain evidence="2">JCM 4125</strain>
    </source>
</reference>
<evidence type="ECO:0000256" key="1">
    <source>
        <dbReference type="SAM" id="SignalP"/>
    </source>
</evidence>
<evidence type="ECO:0008006" key="4">
    <source>
        <dbReference type="Google" id="ProtNLM"/>
    </source>
</evidence>
<sequence>MRKIRTATLVAAMIGTLSLAGAGVASAADYDGGKDDGGRNCVQGADQSENNPSVTVGLINLGDLLSTSSEQNSIQQTCINGDGSGAWTGSSQDSYPIGGALGGGILNGLLGGV</sequence>
<feature type="chain" id="PRO_5036792114" description="Secreted protein" evidence="1">
    <location>
        <begin position="28"/>
        <end position="113"/>
    </location>
</feature>
<reference evidence="2" key="2">
    <citation type="submission" date="2020-09" db="EMBL/GenBank/DDBJ databases">
        <authorList>
            <person name="Sun Q."/>
            <person name="Ohkuma M."/>
        </authorList>
    </citation>
    <scope>NUCLEOTIDE SEQUENCE</scope>
    <source>
        <strain evidence="2">JCM 4125</strain>
    </source>
</reference>
<protein>
    <recommendedName>
        <fullName evidence="4">Secreted protein</fullName>
    </recommendedName>
</protein>
<keyword evidence="3" id="KW-1185">Reference proteome</keyword>
<dbReference type="EMBL" id="BMSA01000013">
    <property type="protein sequence ID" value="GGT62299.1"/>
    <property type="molecule type" value="Genomic_DNA"/>
</dbReference>
<gene>
    <name evidence="2" type="ORF">GCM10010226_45060</name>
</gene>
<feature type="signal peptide" evidence="1">
    <location>
        <begin position="1"/>
        <end position="27"/>
    </location>
</feature>
<comment type="caution">
    <text evidence="2">The sequence shown here is derived from an EMBL/GenBank/DDBJ whole genome shotgun (WGS) entry which is preliminary data.</text>
</comment>
<evidence type="ECO:0000313" key="2">
    <source>
        <dbReference type="EMBL" id="GGT62299.1"/>
    </source>
</evidence>
<keyword evidence="1" id="KW-0732">Signal</keyword>
<dbReference type="AlphaFoldDB" id="A0A918HG60"/>
<accession>A0A918HG60</accession>
<evidence type="ECO:0000313" key="3">
    <source>
        <dbReference type="Proteomes" id="UP000646776"/>
    </source>
</evidence>
<proteinExistence type="predicted"/>